<evidence type="ECO:0000313" key="1">
    <source>
        <dbReference type="EMBL" id="KGF47609.1"/>
    </source>
</evidence>
<evidence type="ECO:0008006" key="3">
    <source>
        <dbReference type="Google" id="ProtNLM"/>
    </source>
</evidence>
<dbReference type="eggNOG" id="COG0727">
    <property type="taxonomic scope" value="Bacteria"/>
</dbReference>
<keyword evidence="2" id="KW-1185">Reference proteome</keyword>
<comment type="caution">
    <text evidence="1">The sequence shown here is derived from an EMBL/GenBank/DDBJ whole genome shotgun (WGS) entry which is preliminary data.</text>
</comment>
<dbReference type="NCBIfam" id="NF038110">
    <property type="entry name" value="Lys_methyl_FliB"/>
    <property type="match status" value="1"/>
</dbReference>
<organism evidence="1 2">
    <name type="scientific">Veillonella montpellierensis DNF00314</name>
    <dbReference type="NCBI Taxonomy" id="1401067"/>
    <lineage>
        <taxon>Bacteria</taxon>
        <taxon>Bacillati</taxon>
        <taxon>Bacillota</taxon>
        <taxon>Negativicutes</taxon>
        <taxon>Veillonellales</taxon>
        <taxon>Veillonellaceae</taxon>
        <taxon>Veillonella</taxon>
    </lineage>
</organism>
<gene>
    <name evidence="1" type="ORF">HMPREF0872_04275</name>
</gene>
<name>A0A096CQI5_9FIRM</name>
<reference evidence="1 2" key="1">
    <citation type="submission" date="2014-07" db="EMBL/GenBank/DDBJ databases">
        <authorList>
            <person name="McCorrison J."/>
            <person name="Sanka R."/>
            <person name="Torralba M."/>
            <person name="Gillis M."/>
            <person name="Haft D.H."/>
            <person name="Methe B."/>
            <person name="Sutton G."/>
            <person name="Nelson K.E."/>
        </authorList>
    </citation>
    <scope>NUCLEOTIDE SEQUENCE [LARGE SCALE GENOMIC DNA]</scope>
    <source>
        <strain evidence="1 2">DNF00314</strain>
    </source>
</reference>
<dbReference type="EMBL" id="JRNT01000008">
    <property type="protein sequence ID" value="KGF47609.1"/>
    <property type="molecule type" value="Genomic_DNA"/>
</dbReference>
<protein>
    <recommendedName>
        <fullName evidence="3">Lysine-N-methylase</fullName>
    </recommendedName>
</protein>
<dbReference type="Proteomes" id="UP000029628">
    <property type="component" value="Unassembled WGS sequence"/>
</dbReference>
<evidence type="ECO:0000313" key="2">
    <source>
        <dbReference type="Proteomes" id="UP000029628"/>
    </source>
</evidence>
<sequence>MISIYPTWYDDFQCKADRCEHTCCQTWEIDIDLASYARYRELTGPLGERLRASIAGEGDHHYFALNEQGYCPLLEASGLCSLVLAKGEDYLCDICHHHPRFYGYVKDGADRTIELAGVGLACEKTCELLSAPVTSLEKAVCVPTSDTGISEIVGAMDALNKDTLYLTVGEEHKIYGYTTVDRLLTQLGIDCTKEDMAFVPLPNEADYLMLLSILETTEPIHQDWTEGLSWLTAHIHDVVARAEHYQTVYDSALFQRLYQYILYRHIPRLADVSLEALLAYGRDSAEYIFMMAAVHGHELVQMARWSEQIEYDTDNVARLLGIYESMFS</sequence>
<proteinExistence type="predicted"/>
<dbReference type="AlphaFoldDB" id="A0A096CQI5"/>
<dbReference type="RefSeq" id="WP_038152198.1">
    <property type="nucleotide sequence ID" value="NZ_JRNT01000008.1"/>
</dbReference>
<accession>A0A096CQI5</accession>